<evidence type="ECO:0000256" key="1">
    <source>
        <dbReference type="SAM" id="MobiDB-lite"/>
    </source>
</evidence>
<evidence type="ECO:0000313" key="2">
    <source>
        <dbReference type="EMBL" id="KAA6401315.1"/>
    </source>
</evidence>
<reference evidence="2 3" key="1">
    <citation type="submission" date="2019-03" db="EMBL/GenBank/DDBJ databases">
        <title>Single cell metagenomics reveals metabolic interactions within the superorganism composed of flagellate Streblomastix strix and complex community of Bacteroidetes bacteria on its surface.</title>
        <authorList>
            <person name="Treitli S.C."/>
            <person name="Kolisko M."/>
            <person name="Husnik F."/>
            <person name="Keeling P."/>
            <person name="Hampl V."/>
        </authorList>
    </citation>
    <scope>NUCLEOTIDE SEQUENCE [LARGE SCALE GENOMIC DNA]</scope>
    <source>
        <strain evidence="2">ST1C</strain>
    </source>
</reference>
<accession>A0A5J4X3T3</accession>
<protein>
    <submittedName>
        <fullName evidence="2">Uncharacterized protein</fullName>
    </submittedName>
</protein>
<feature type="compositionally biased region" description="Polar residues" evidence="1">
    <location>
        <begin position="188"/>
        <end position="204"/>
    </location>
</feature>
<evidence type="ECO:0000313" key="3">
    <source>
        <dbReference type="Proteomes" id="UP000324800"/>
    </source>
</evidence>
<feature type="compositionally biased region" description="Basic and acidic residues" evidence="1">
    <location>
        <begin position="174"/>
        <end position="187"/>
    </location>
</feature>
<name>A0A5J4X3T3_9EUKA</name>
<feature type="region of interest" description="Disordered" evidence="1">
    <location>
        <begin position="161"/>
        <end position="216"/>
    </location>
</feature>
<proteinExistence type="predicted"/>
<dbReference type="EMBL" id="SNRW01000410">
    <property type="protein sequence ID" value="KAA6401315.1"/>
    <property type="molecule type" value="Genomic_DNA"/>
</dbReference>
<dbReference type="AlphaFoldDB" id="A0A5J4X3T3"/>
<gene>
    <name evidence="2" type="ORF">EZS28_003159</name>
</gene>
<sequence>MIAPGQYEIPSTLSDRGIISSFQKPYFEPSEKKPTPAPGYYEGEVVESKEWWNPGTPAVASFLSKTSRVGDQFSPQEQGASVGQYNMIDNLYDAKATETSAGPSESFQQYGDRQQAEIQRKTYIRNSLDSVDEFIAKGNGRAGQQQEIVVPLSMSVQDHTKWLHLRPRPNYRLSEYKQRPRPKKDQQIRQSIDGNQPDQQNEQSEMVKPQTALPQSNNNNVIFYKQKQRPSHSAQCLSRTRAPNLPTQTPTHLLMPSSAFNSRVMRLSWQVNNNHIPGVGQYEQHVQHINKQDELNNDHQFIQQSTDRFGDIINKDKDKDKDISPGPGQYNTIGYYQPLLFDPEMAKKPQVQKPSTSLIDPFKINWNPNNSWGDNRIQPGKLPMQLIMQHNASILKPNAVFTSETFGRMFNINTRPGVLDNSNPEYPQLTYSASQTRQPGPAWYFAPTHPSKKVSFHMNTKSIWV</sequence>
<dbReference type="Proteomes" id="UP000324800">
    <property type="component" value="Unassembled WGS sequence"/>
</dbReference>
<comment type="caution">
    <text evidence="2">The sequence shown here is derived from an EMBL/GenBank/DDBJ whole genome shotgun (WGS) entry which is preliminary data.</text>
</comment>
<organism evidence="2 3">
    <name type="scientific">Streblomastix strix</name>
    <dbReference type="NCBI Taxonomy" id="222440"/>
    <lineage>
        <taxon>Eukaryota</taxon>
        <taxon>Metamonada</taxon>
        <taxon>Preaxostyla</taxon>
        <taxon>Oxymonadida</taxon>
        <taxon>Streblomastigidae</taxon>
        <taxon>Streblomastix</taxon>
    </lineage>
</organism>